<dbReference type="EMBL" id="BARS01004796">
    <property type="protein sequence ID" value="GAF83507.1"/>
    <property type="molecule type" value="Genomic_DNA"/>
</dbReference>
<evidence type="ECO:0000313" key="2">
    <source>
        <dbReference type="EMBL" id="GAF83507.1"/>
    </source>
</evidence>
<reference evidence="2" key="1">
    <citation type="journal article" date="2014" name="Front. Microbiol.">
        <title>High frequency of phylogenetically diverse reductive dehalogenase-homologous genes in deep subseafloor sedimentary metagenomes.</title>
        <authorList>
            <person name="Kawai M."/>
            <person name="Futagami T."/>
            <person name="Toyoda A."/>
            <person name="Takaki Y."/>
            <person name="Nishi S."/>
            <person name="Hori S."/>
            <person name="Arai W."/>
            <person name="Tsubouchi T."/>
            <person name="Morono Y."/>
            <person name="Uchiyama I."/>
            <person name="Ito T."/>
            <person name="Fujiyama A."/>
            <person name="Inagaki F."/>
            <person name="Takami H."/>
        </authorList>
    </citation>
    <scope>NUCLEOTIDE SEQUENCE</scope>
    <source>
        <strain evidence="2">Expedition CK06-06</strain>
    </source>
</reference>
<protein>
    <submittedName>
        <fullName evidence="2">Uncharacterized protein</fullName>
    </submittedName>
</protein>
<feature type="non-terminal residue" evidence="2">
    <location>
        <position position="1"/>
    </location>
</feature>
<organism evidence="2">
    <name type="scientific">marine sediment metagenome</name>
    <dbReference type="NCBI Taxonomy" id="412755"/>
    <lineage>
        <taxon>unclassified sequences</taxon>
        <taxon>metagenomes</taxon>
        <taxon>ecological metagenomes</taxon>
    </lineage>
</organism>
<evidence type="ECO:0000256" key="1">
    <source>
        <dbReference type="SAM" id="MobiDB-lite"/>
    </source>
</evidence>
<dbReference type="AlphaFoldDB" id="X0T5S6"/>
<accession>X0T5S6</accession>
<gene>
    <name evidence="2" type="ORF">S01H1_09381</name>
</gene>
<feature type="compositionally biased region" description="Basic and acidic residues" evidence="1">
    <location>
        <begin position="202"/>
        <end position="216"/>
    </location>
</feature>
<comment type="caution">
    <text evidence="2">The sequence shown here is derived from an EMBL/GenBank/DDBJ whole genome shotgun (WGS) entry which is preliminary data.</text>
</comment>
<sequence>RLSSNTNKPVERELVEVLVAPEAALNVQKSGLLCDPLRGAGTSSSRRESPSYVFGFKSAGWNFDSEKGNLNTAGGDRVQFGSTVSGGDNSYKDINTTGHQLTFDDHPDHQGVRLRTSAGSQLYFSDRCAAPYIYITTAQGNVWVEMVDNGKVNIFTEDSVSVHSRNDINLTADRDINIDAQRDFNLQVRRNTNLKLKGENQFEFGKNDLPPKDLKYEASPSWGSNTSGSDTSDTTIQSFGNMNLIVGNTDGSFPLDPGGDASTPNQARDLCINVSQDVDWTIGKDLHMNIGAGVFGPGTMDVRVSQEMRMESTNSSFDLKTATSIATHSGSTTDIKADSAMRLQALTIDAFADGGNITMTGSSDIHLNGPPAASAETADSSEGTDVCSDPVLPKTAETFRVPTFQEIKDCKDPPAEFRTLDRMTVPQHQAWPERTECSTGTRGFADEAPA</sequence>
<proteinExistence type="predicted"/>
<feature type="non-terminal residue" evidence="2">
    <location>
        <position position="450"/>
    </location>
</feature>
<feature type="compositionally biased region" description="Low complexity" evidence="1">
    <location>
        <begin position="223"/>
        <end position="235"/>
    </location>
</feature>
<name>X0T5S6_9ZZZZ</name>
<feature type="region of interest" description="Disordered" evidence="1">
    <location>
        <begin position="202"/>
        <end position="235"/>
    </location>
</feature>